<gene>
    <name evidence="1" type="ORF">E3N88_37946</name>
</gene>
<organism evidence="1 2">
    <name type="scientific">Mikania micrantha</name>
    <name type="common">bitter vine</name>
    <dbReference type="NCBI Taxonomy" id="192012"/>
    <lineage>
        <taxon>Eukaryota</taxon>
        <taxon>Viridiplantae</taxon>
        <taxon>Streptophyta</taxon>
        <taxon>Embryophyta</taxon>
        <taxon>Tracheophyta</taxon>
        <taxon>Spermatophyta</taxon>
        <taxon>Magnoliopsida</taxon>
        <taxon>eudicotyledons</taxon>
        <taxon>Gunneridae</taxon>
        <taxon>Pentapetalae</taxon>
        <taxon>asterids</taxon>
        <taxon>campanulids</taxon>
        <taxon>Asterales</taxon>
        <taxon>Asteraceae</taxon>
        <taxon>Asteroideae</taxon>
        <taxon>Heliantheae alliance</taxon>
        <taxon>Eupatorieae</taxon>
        <taxon>Mikania</taxon>
    </lineage>
</organism>
<dbReference type="AlphaFoldDB" id="A0A5N6LSQ4"/>
<dbReference type="OrthoDB" id="1741523at2759"/>
<protein>
    <submittedName>
        <fullName evidence="1">Uncharacterized protein</fullName>
    </submittedName>
</protein>
<name>A0A5N6LSQ4_9ASTR</name>
<sequence length="171" mass="19271">MLFDEATFALIGITADDLLTRSFTEGVDDPYWIHDFFFDTLLARRVIIKIKIDRYNLAPNYVHCFTVSKYIGDDINLLNKDKTMSTASASQVLPSNDVVSDGDVDDTIDNYPKITDDEWALADESMWTPLLHQNLSGKGSSLFLCDNNNLFFGDDRDRDLSGSPMVALDDQ</sequence>
<evidence type="ECO:0000313" key="1">
    <source>
        <dbReference type="EMBL" id="KAD2804569.1"/>
    </source>
</evidence>
<dbReference type="Proteomes" id="UP000326396">
    <property type="component" value="Linkage Group LG8"/>
</dbReference>
<evidence type="ECO:0000313" key="2">
    <source>
        <dbReference type="Proteomes" id="UP000326396"/>
    </source>
</evidence>
<comment type="caution">
    <text evidence="1">The sequence shown here is derived from an EMBL/GenBank/DDBJ whole genome shotgun (WGS) entry which is preliminary data.</text>
</comment>
<dbReference type="EMBL" id="SZYD01000018">
    <property type="protein sequence ID" value="KAD2804569.1"/>
    <property type="molecule type" value="Genomic_DNA"/>
</dbReference>
<reference evidence="1 2" key="1">
    <citation type="submission" date="2019-05" db="EMBL/GenBank/DDBJ databases">
        <title>Mikania micrantha, genome provides insights into the molecular mechanism of rapid growth.</title>
        <authorList>
            <person name="Liu B."/>
        </authorList>
    </citation>
    <scope>NUCLEOTIDE SEQUENCE [LARGE SCALE GENOMIC DNA]</scope>
    <source>
        <strain evidence="1">NLD-2019</strain>
        <tissue evidence="1">Leaf</tissue>
    </source>
</reference>
<keyword evidence="2" id="KW-1185">Reference proteome</keyword>
<proteinExistence type="predicted"/>
<accession>A0A5N6LSQ4</accession>